<accession>A0A8J7YG45</accession>
<keyword evidence="1" id="KW-1133">Transmembrane helix</keyword>
<feature type="transmembrane region" description="Helical" evidence="1">
    <location>
        <begin position="66"/>
        <end position="86"/>
    </location>
</feature>
<dbReference type="EMBL" id="RKLQ01000001">
    <property type="protein sequence ID" value="MBX0302074.1"/>
    <property type="molecule type" value="Genomic_DNA"/>
</dbReference>
<dbReference type="AlphaFoldDB" id="A0A8J7YG45"/>
<organism evidence="2 3">
    <name type="scientific">Haloarcula salinisoli</name>
    <dbReference type="NCBI Taxonomy" id="2487746"/>
    <lineage>
        <taxon>Archaea</taxon>
        <taxon>Methanobacteriati</taxon>
        <taxon>Methanobacteriota</taxon>
        <taxon>Stenosarchaea group</taxon>
        <taxon>Halobacteria</taxon>
        <taxon>Halobacteriales</taxon>
        <taxon>Haloarculaceae</taxon>
        <taxon>Haloarcula</taxon>
    </lineage>
</organism>
<dbReference type="Proteomes" id="UP000783863">
    <property type="component" value="Unassembled WGS sequence"/>
</dbReference>
<evidence type="ECO:0000256" key="1">
    <source>
        <dbReference type="SAM" id="Phobius"/>
    </source>
</evidence>
<sequence length="138" mass="13324">MSRAVAILRPDPETGPYSVLGGVCALAVAAVSAWLSGGVLSVTGAALGGLVAGYLAGRIGSPSGPVGFRAGLIGWLPALLVATEPLRTANGADAGGRVIALGVAAVTTAVLLAVGGFIGAFAARLGGWLAERGGYPAD</sequence>
<name>A0A8J7YG45_9EURY</name>
<proteinExistence type="predicted"/>
<evidence type="ECO:0000313" key="2">
    <source>
        <dbReference type="EMBL" id="MBX0302074.1"/>
    </source>
</evidence>
<dbReference type="RefSeq" id="WP_220586323.1">
    <property type="nucleotide sequence ID" value="NZ_RKLQ01000001.1"/>
</dbReference>
<feature type="transmembrane region" description="Helical" evidence="1">
    <location>
        <begin position="98"/>
        <end position="123"/>
    </location>
</feature>
<dbReference type="InterPro" id="IPR040493">
    <property type="entry name" value="DUF5518"/>
</dbReference>
<comment type="caution">
    <text evidence="2">The sequence shown here is derived from an EMBL/GenBank/DDBJ whole genome shotgun (WGS) entry which is preliminary data.</text>
</comment>
<keyword evidence="1" id="KW-0812">Transmembrane</keyword>
<keyword evidence="1" id="KW-0472">Membrane</keyword>
<gene>
    <name evidence="2" type="ORF">EGD98_00160</name>
</gene>
<feature type="transmembrane region" description="Helical" evidence="1">
    <location>
        <begin position="42"/>
        <end position="60"/>
    </location>
</feature>
<reference evidence="2" key="1">
    <citation type="submission" date="2021-06" db="EMBL/GenBank/DDBJ databases">
        <title>Halomicroarcula sp. F24A a new haloarchaeum isolated from saline soil.</title>
        <authorList>
            <person name="Duran-Viseras A."/>
            <person name="Sanchez-Porro C."/>
            <person name="Ventosa A."/>
        </authorList>
    </citation>
    <scope>NUCLEOTIDE SEQUENCE</scope>
    <source>
        <strain evidence="2">F24A</strain>
    </source>
</reference>
<evidence type="ECO:0000313" key="3">
    <source>
        <dbReference type="Proteomes" id="UP000783863"/>
    </source>
</evidence>
<protein>
    <submittedName>
        <fullName evidence="2">DUF5518 domain-containing protein</fullName>
    </submittedName>
</protein>
<dbReference type="Pfam" id="PF17647">
    <property type="entry name" value="DUF5518"/>
    <property type="match status" value="1"/>
</dbReference>
<keyword evidence="3" id="KW-1185">Reference proteome</keyword>